<evidence type="ECO:0000259" key="9">
    <source>
        <dbReference type="Pfam" id="PF16363"/>
    </source>
</evidence>
<dbReference type="InterPro" id="IPR005888">
    <property type="entry name" value="dTDP_Gluc_deHydtase"/>
</dbReference>
<dbReference type="SUPFAM" id="SSF51735">
    <property type="entry name" value="NAD(P)-binding Rossmann-fold domains"/>
    <property type="match status" value="1"/>
</dbReference>
<dbReference type="GO" id="GO:0009225">
    <property type="term" value="P:nucleotide-sugar metabolic process"/>
    <property type="evidence" value="ECO:0007669"/>
    <property type="project" value="InterPro"/>
</dbReference>
<evidence type="ECO:0000256" key="7">
    <source>
        <dbReference type="ARBA" id="ARBA00023239"/>
    </source>
</evidence>
<accession>A0A346XTV4</accession>
<dbReference type="PANTHER" id="PTHR43000">
    <property type="entry name" value="DTDP-D-GLUCOSE 4,6-DEHYDRATASE-RELATED"/>
    <property type="match status" value="1"/>
</dbReference>
<dbReference type="KEGG" id="euz:DVS28_a0950"/>
<name>A0A346XTV4_9ACTN</name>
<evidence type="ECO:0000256" key="8">
    <source>
        <dbReference type="RuleBase" id="RU004473"/>
    </source>
</evidence>
<dbReference type="InterPro" id="IPR016040">
    <property type="entry name" value="NAD(P)-bd_dom"/>
</dbReference>
<evidence type="ECO:0000256" key="2">
    <source>
        <dbReference type="ARBA" id="ARBA00001911"/>
    </source>
</evidence>
<protein>
    <recommendedName>
        <fullName evidence="5 8">dTDP-glucose 4,6-dehydratase</fullName>
        <ecNumber evidence="4 8">4.2.1.46</ecNumber>
    </recommendedName>
</protein>
<evidence type="ECO:0000256" key="5">
    <source>
        <dbReference type="ARBA" id="ARBA00016977"/>
    </source>
</evidence>
<organism evidence="10 11">
    <name type="scientific">Euzebya pacifica</name>
    <dbReference type="NCBI Taxonomy" id="1608957"/>
    <lineage>
        <taxon>Bacteria</taxon>
        <taxon>Bacillati</taxon>
        <taxon>Actinomycetota</taxon>
        <taxon>Nitriliruptoria</taxon>
        <taxon>Euzebyales</taxon>
    </lineage>
</organism>
<dbReference type="CDD" id="cd05246">
    <property type="entry name" value="dTDP_GD_SDR_e"/>
    <property type="match status" value="1"/>
</dbReference>
<dbReference type="EMBL" id="CP031165">
    <property type="protein sequence ID" value="AXV05651.1"/>
    <property type="molecule type" value="Genomic_DNA"/>
</dbReference>
<comment type="catalytic activity">
    <reaction evidence="1 8">
        <text>dTDP-alpha-D-glucose = dTDP-4-dehydro-6-deoxy-alpha-D-glucose + H2O</text>
        <dbReference type="Rhea" id="RHEA:17221"/>
        <dbReference type="ChEBI" id="CHEBI:15377"/>
        <dbReference type="ChEBI" id="CHEBI:57477"/>
        <dbReference type="ChEBI" id="CHEBI:57649"/>
        <dbReference type="EC" id="4.2.1.46"/>
    </reaction>
</comment>
<keyword evidence="11" id="KW-1185">Reference proteome</keyword>
<dbReference type="Gene3D" id="3.40.50.720">
    <property type="entry name" value="NAD(P)-binding Rossmann-like Domain"/>
    <property type="match status" value="1"/>
</dbReference>
<dbReference type="RefSeq" id="WP_114590428.1">
    <property type="nucleotide sequence ID" value="NZ_CP031165.1"/>
</dbReference>
<reference evidence="10 11" key="1">
    <citation type="submission" date="2018-09" db="EMBL/GenBank/DDBJ databases">
        <title>Complete genome sequence of Euzebya sp. DY32-46 isolated from seawater of Pacific Ocean.</title>
        <authorList>
            <person name="Xu L."/>
            <person name="Wu Y.-H."/>
            <person name="Xu X.-W."/>
        </authorList>
    </citation>
    <scope>NUCLEOTIDE SEQUENCE [LARGE SCALE GENOMIC DNA]</scope>
    <source>
        <strain evidence="10 11">DY32-46</strain>
    </source>
</reference>
<evidence type="ECO:0000256" key="1">
    <source>
        <dbReference type="ARBA" id="ARBA00001539"/>
    </source>
</evidence>
<comment type="cofactor">
    <cofactor evidence="2 8">
        <name>NAD(+)</name>
        <dbReference type="ChEBI" id="CHEBI:57540"/>
    </cofactor>
</comment>
<dbReference type="InterPro" id="IPR036291">
    <property type="entry name" value="NAD(P)-bd_dom_sf"/>
</dbReference>
<comment type="similarity">
    <text evidence="3 8">Belongs to the NAD(P)-dependent epimerase/dehydratase family. dTDP-glucose dehydratase subfamily.</text>
</comment>
<dbReference type="Proteomes" id="UP000264006">
    <property type="component" value="Chromosome"/>
</dbReference>
<dbReference type="Pfam" id="PF16363">
    <property type="entry name" value="GDP_Man_Dehyd"/>
    <property type="match status" value="1"/>
</dbReference>
<keyword evidence="6" id="KW-0520">NAD</keyword>
<evidence type="ECO:0000256" key="3">
    <source>
        <dbReference type="ARBA" id="ARBA00008178"/>
    </source>
</evidence>
<dbReference type="AlphaFoldDB" id="A0A346XTV4"/>
<dbReference type="Gene3D" id="3.90.25.10">
    <property type="entry name" value="UDP-galactose 4-epimerase, domain 1"/>
    <property type="match status" value="1"/>
</dbReference>
<evidence type="ECO:0000313" key="10">
    <source>
        <dbReference type="EMBL" id="AXV05651.1"/>
    </source>
</evidence>
<evidence type="ECO:0000313" key="11">
    <source>
        <dbReference type="Proteomes" id="UP000264006"/>
    </source>
</evidence>
<dbReference type="NCBIfam" id="TIGR01181">
    <property type="entry name" value="dTDP_gluc_dehyt"/>
    <property type="match status" value="1"/>
</dbReference>
<proteinExistence type="inferred from homology"/>
<dbReference type="OrthoDB" id="9801785at2"/>
<evidence type="ECO:0000256" key="4">
    <source>
        <dbReference type="ARBA" id="ARBA00011990"/>
    </source>
</evidence>
<dbReference type="EC" id="4.2.1.46" evidence="4 8"/>
<dbReference type="GO" id="GO:0008460">
    <property type="term" value="F:dTDP-glucose 4,6-dehydratase activity"/>
    <property type="evidence" value="ECO:0007669"/>
    <property type="project" value="UniProtKB-EC"/>
</dbReference>
<sequence length="335" mass="36943">MRIFVTGGAGFIGSNFIRYAMAQDSDVRITNFDKLTYAGNPANLADLADDARYDFVKGDICDGDHLREVLPGHDAVVNFAAESHVDRSITGGAEFMVANVVGAQTIFDVARKAEIGNFLHISTDEVYGSVEEPDSFREGDGLEPNSPYSVSKAAADLLARAYNVTYDYPVTVTRTANNFGPYHFPEKVIPLFVSNLIDGKNVPLYGEGQNIRDWTYVIDNAAAQWLVLTQGTPGEVYNVGAGNEITNKQLTYAILERFGLTGEAADARIDFVADRPGHDLRYSVDTTKVRELGWTPGHTFEEALDATIEWYRANEAWWRPLKQAGASDRQGLVRK</sequence>
<keyword evidence="7 8" id="KW-0456">Lyase</keyword>
<feature type="domain" description="NAD(P)-binding" evidence="9">
    <location>
        <begin position="4"/>
        <end position="305"/>
    </location>
</feature>
<evidence type="ECO:0000256" key="6">
    <source>
        <dbReference type="ARBA" id="ARBA00023027"/>
    </source>
</evidence>
<gene>
    <name evidence="10" type="ORF">DVS28_a0950</name>
</gene>